<organism evidence="7 8">
    <name type="scientific">Paenibacillus gyeongsangnamensis</name>
    <dbReference type="NCBI Taxonomy" id="3388067"/>
    <lineage>
        <taxon>Bacteria</taxon>
        <taxon>Bacillati</taxon>
        <taxon>Bacillota</taxon>
        <taxon>Bacilli</taxon>
        <taxon>Bacillales</taxon>
        <taxon>Paenibacillaceae</taxon>
        <taxon>Paenibacillus</taxon>
    </lineage>
</organism>
<accession>A0ABT4QDB6</accession>
<evidence type="ECO:0000313" key="7">
    <source>
        <dbReference type="EMBL" id="MCZ8514820.1"/>
    </source>
</evidence>
<gene>
    <name evidence="7" type="ORF">O9H85_20845</name>
</gene>
<dbReference type="InterPro" id="IPR005598">
    <property type="entry name" value="ATP_synth_I"/>
</dbReference>
<dbReference type="Pfam" id="PF03899">
    <property type="entry name" value="ATP-synt_I"/>
    <property type="match status" value="1"/>
</dbReference>
<evidence type="ECO:0000256" key="2">
    <source>
        <dbReference type="ARBA" id="ARBA00022475"/>
    </source>
</evidence>
<sequence length="127" mass="14087">MDDFSGHLKTVQRIAIFFLSFCFMGWALAVNARPLFAGLILGTAVSWMNARYLAWKIGQLTTAVLEKSGRKINMGFITRAATSLLAVVIAYRFQEHVALSTTLAGLFFVQLATLLLGIFSNLRARKQ</sequence>
<name>A0ABT4QDB6_9BACL</name>
<proteinExistence type="predicted"/>
<feature type="transmembrane region" description="Helical" evidence="6">
    <location>
        <begin position="35"/>
        <end position="55"/>
    </location>
</feature>
<evidence type="ECO:0000256" key="1">
    <source>
        <dbReference type="ARBA" id="ARBA00004651"/>
    </source>
</evidence>
<evidence type="ECO:0000256" key="6">
    <source>
        <dbReference type="SAM" id="Phobius"/>
    </source>
</evidence>
<dbReference type="Proteomes" id="UP001527882">
    <property type="component" value="Unassembled WGS sequence"/>
</dbReference>
<dbReference type="PANTHER" id="PTHR40035:SF1">
    <property type="entry name" value="ATP SYNTHASE PROTEIN I"/>
    <property type="match status" value="1"/>
</dbReference>
<evidence type="ECO:0000256" key="5">
    <source>
        <dbReference type="ARBA" id="ARBA00023136"/>
    </source>
</evidence>
<dbReference type="InterPro" id="IPR039072">
    <property type="entry name" value="ATP_synth_I_Bacilli"/>
</dbReference>
<feature type="transmembrane region" description="Helical" evidence="6">
    <location>
        <begin position="99"/>
        <end position="119"/>
    </location>
</feature>
<evidence type="ECO:0000256" key="4">
    <source>
        <dbReference type="ARBA" id="ARBA00022989"/>
    </source>
</evidence>
<evidence type="ECO:0000256" key="3">
    <source>
        <dbReference type="ARBA" id="ARBA00022692"/>
    </source>
</evidence>
<keyword evidence="8" id="KW-1185">Reference proteome</keyword>
<evidence type="ECO:0000313" key="8">
    <source>
        <dbReference type="Proteomes" id="UP001527882"/>
    </source>
</evidence>
<feature type="transmembrane region" description="Helical" evidence="6">
    <location>
        <begin position="76"/>
        <end position="93"/>
    </location>
</feature>
<keyword evidence="3 6" id="KW-0812">Transmembrane</keyword>
<keyword evidence="4 6" id="KW-1133">Transmembrane helix</keyword>
<comment type="subcellular location">
    <subcellularLocation>
        <location evidence="1">Cell membrane</location>
        <topology evidence="1">Multi-pass membrane protein</topology>
    </subcellularLocation>
</comment>
<keyword evidence="5 6" id="KW-0472">Membrane</keyword>
<comment type="caution">
    <text evidence="7">The sequence shown here is derived from an EMBL/GenBank/DDBJ whole genome shotgun (WGS) entry which is preliminary data.</text>
</comment>
<dbReference type="EMBL" id="JAQAGZ010000014">
    <property type="protein sequence ID" value="MCZ8514820.1"/>
    <property type="molecule type" value="Genomic_DNA"/>
</dbReference>
<reference evidence="7 8" key="1">
    <citation type="submission" date="2022-12" db="EMBL/GenBank/DDBJ databases">
        <title>Draft genome sequence of Paenibacillus sp. dW9.</title>
        <authorList>
            <person name="Choi E.-W."/>
            <person name="Kim D.-U."/>
        </authorList>
    </citation>
    <scope>NUCLEOTIDE SEQUENCE [LARGE SCALE GENOMIC DNA]</scope>
    <source>
        <strain evidence="8">dW9</strain>
    </source>
</reference>
<dbReference type="RefSeq" id="WP_269883350.1">
    <property type="nucleotide sequence ID" value="NZ_JAQAGZ010000014.1"/>
</dbReference>
<keyword evidence="2" id="KW-1003">Cell membrane</keyword>
<protein>
    <submittedName>
        <fullName evidence="7">ATP synthase subunit I</fullName>
    </submittedName>
</protein>
<dbReference type="PANTHER" id="PTHR40035">
    <property type="entry name" value="ATP SYNTHASE PROTEIN I"/>
    <property type="match status" value="1"/>
</dbReference>
<feature type="transmembrane region" description="Helical" evidence="6">
    <location>
        <begin position="12"/>
        <end position="29"/>
    </location>
</feature>